<feature type="chain" id="PRO_5011587196" description="carbonic anhydrase" evidence="7">
    <location>
        <begin position="25"/>
        <end position="227"/>
    </location>
</feature>
<dbReference type="RefSeq" id="WP_089761469.1">
    <property type="nucleotide sequence ID" value="NZ_BKAT01000011.1"/>
</dbReference>
<protein>
    <recommendedName>
        <fullName evidence="2">carbonic anhydrase</fullName>
        <ecNumber evidence="2">4.2.1.1</ecNumber>
    </recommendedName>
</protein>
<keyword evidence="7" id="KW-0732">Signal</keyword>
<feature type="binding site" evidence="6">
    <location>
        <position position="140"/>
    </location>
    <ligand>
        <name>Zn(2+)</name>
        <dbReference type="ChEBI" id="CHEBI:29105"/>
    </ligand>
</feature>
<dbReference type="AlphaFoldDB" id="A0A1H4BMM0"/>
<evidence type="ECO:0000256" key="3">
    <source>
        <dbReference type="ARBA" id="ARBA00022833"/>
    </source>
</evidence>
<dbReference type="PANTHER" id="PTHR11002">
    <property type="entry name" value="CARBONIC ANHYDRASE"/>
    <property type="match status" value="1"/>
</dbReference>
<dbReference type="InterPro" id="IPR015892">
    <property type="entry name" value="Carbonic_anhydrase_CS"/>
</dbReference>
<evidence type="ECO:0000256" key="2">
    <source>
        <dbReference type="ARBA" id="ARBA00012925"/>
    </source>
</evidence>
<evidence type="ECO:0000256" key="1">
    <source>
        <dbReference type="ARBA" id="ARBA00006217"/>
    </source>
</evidence>
<comment type="cofactor">
    <cofactor evidence="6">
        <name>Zn(2+)</name>
        <dbReference type="ChEBI" id="CHEBI:29105"/>
    </cofactor>
    <text evidence="6">Binds 1 zinc ion per subunit.</text>
</comment>
<evidence type="ECO:0000256" key="4">
    <source>
        <dbReference type="ARBA" id="ARBA00023239"/>
    </source>
</evidence>
<keyword evidence="9" id="KW-1185">Reference proteome</keyword>
<dbReference type="EMBL" id="FNRL01000008">
    <property type="protein sequence ID" value="SEA49425.1"/>
    <property type="molecule type" value="Genomic_DNA"/>
</dbReference>
<name>A0A1H4BMM0_9BACT</name>
<reference evidence="9" key="1">
    <citation type="submission" date="2016-10" db="EMBL/GenBank/DDBJ databases">
        <authorList>
            <person name="Varghese N."/>
            <person name="Submissions S."/>
        </authorList>
    </citation>
    <scope>NUCLEOTIDE SEQUENCE [LARGE SCALE GENOMIC DNA]</scope>
    <source>
        <strain evidence="9">DSM 23920</strain>
    </source>
</reference>
<dbReference type="Proteomes" id="UP000199656">
    <property type="component" value="Unassembled WGS sequence"/>
</dbReference>
<keyword evidence="6" id="KW-0479">Metal-binding</keyword>
<dbReference type="GO" id="GO:0008270">
    <property type="term" value="F:zinc ion binding"/>
    <property type="evidence" value="ECO:0007669"/>
    <property type="project" value="InterPro"/>
</dbReference>
<dbReference type="OrthoDB" id="9797527at2"/>
<comment type="catalytic activity">
    <reaction evidence="5">
        <text>hydrogencarbonate + H(+) = CO2 + H2O</text>
        <dbReference type="Rhea" id="RHEA:10748"/>
        <dbReference type="ChEBI" id="CHEBI:15377"/>
        <dbReference type="ChEBI" id="CHEBI:15378"/>
        <dbReference type="ChEBI" id="CHEBI:16526"/>
        <dbReference type="ChEBI" id="CHEBI:17544"/>
        <dbReference type="EC" id="4.2.1.1"/>
    </reaction>
</comment>
<feature type="binding site" evidence="6">
    <location>
        <position position="84"/>
    </location>
    <ligand>
        <name>Zn(2+)</name>
        <dbReference type="ChEBI" id="CHEBI:29105"/>
    </ligand>
</feature>
<dbReference type="CDD" id="cd03378">
    <property type="entry name" value="beta_CA_cladeC"/>
    <property type="match status" value="1"/>
</dbReference>
<feature type="binding site" evidence="6">
    <location>
        <position position="137"/>
    </location>
    <ligand>
        <name>Zn(2+)</name>
        <dbReference type="ChEBI" id="CHEBI:29105"/>
    </ligand>
</feature>
<dbReference type="PROSITE" id="PS00704">
    <property type="entry name" value="PROK_CO2_ANHYDRASE_1"/>
    <property type="match status" value="1"/>
</dbReference>
<evidence type="ECO:0000256" key="5">
    <source>
        <dbReference type="ARBA" id="ARBA00048348"/>
    </source>
</evidence>
<accession>A0A1H4BMM0</accession>
<sequence length="227" mass="25219">MIKIRRQMLIGIAFVSIAIRALTACNGHQLNQDSQPLTATFAWNTLKDGNKRFVHHHQIHPDVTQQRITEVAQQQHPFAIIVSCSDSRVSPELIFDQGLGDLFVIRSAGNLLSAIEMGSIEYGVKHLSIPLVIIIGHERCGAIEAFTKHEVANGYLKSILDTLNNEPEIKAVVDNSNYVEACVKANVRHMCHMVVLDTSLAKRLQSNELKVLGAVYNLESGEVEFLQ</sequence>
<feature type="signal peptide" evidence="7">
    <location>
        <begin position="1"/>
        <end position="24"/>
    </location>
</feature>
<dbReference type="SUPFAM" id="SSF53056">
    <property type="entry name" value="beta-carbonic anhydrase, cab"/>
    <property type="match status" value="1"/>
</dbReference>
<dbReference type="InterPro" id="IPR036874">
    <property type="entry name" value="Carbonic_anhydrase_sf"/>
</dbReference>
<dbReference type="GO" id="GO:0015976">
    <property type="term" value="P:carbon utilization"/>
    <property type="evidence" value="ECO:0007669"/>
    <property type="project" value="InterPro"/>
</dbReference>
<dbReference type="GO" id="GO:0004089">
    <property type="term" value="F:carbonate dehydratase activity"/>
    <property type="evidence" value="ECO:0007669"/>
    <property type="project" value="UniProtKB-EC"/>
</dbReference>
<keyword evidence="4" id="KW-0456">Lyase</keyword>
<feature type="binding site" evidence="6">
    <location>
        <position position="86"/>
    </location>
    <ligand>
        <name>Zn(2+)</name>
        <dbReference type="ChEBI" id="CHEBI:29105"/>
    </ligand>
</feature>
<keyword evidence="3 6" id="KW-0862">Zinc</keyword>
<evidence type="ECO:0000313" key="8">
    <source>
        <dbReference type="EMBL" id="SEA49425.1"/>
    </source>
</evidence>
<dbReference type="EC" id="4.2.1.1" evidence="2"/>
<dbReference type="Pfam" id="PF00484">
    <property type="entry name" value="Pro_CA"/>
    <property type="match status" value="1"/>
</dbReference>
<comment type="similarity">
    <text evidence="1">Belongs to the beta-class carbonic anhydrase family.</text>
</comment>
<dbReference type="SMART" id="SM00947">
    <property type="entry name" value="Pro_CA"/>
    <property type="match status" value="1"/>
</dbReference>
<evidence type="ECO:0000256" key="7">
    <source>
        <dbReference type="SAM" id="SignalP"/>
    </source>
</evidence>
<dbReference type="PANTHER" id="PTHR11002:SF79">
    <property type="entry name" value="CARBONIC ANHYDRASE 2"/>
    <property type="match status" value="1"/>
</dbReference>
<evidence type="ECO:0000313" key="9">
    <source>
        <dbReference type="Proteomes" id="UP000199656"/>
    </source>
</evidence>
<organism evidence="8 9">
    <name type="scientific">Chitinophaga terrae</name>
    <name type="common">ex Kim and Jung 2007</name>
    <dbReference type="NCBI Taxonomy" id="408074"/>
    <lineage>
        <taxon>Bacteria</taxon>
        <taxon>Pseudomonadati</taxon>
        <taxon>Bacteroidota</taxon>
        <taxon>Chitinophagia</taxon>
        <taxon>Chitinophagales</taxon>
        <taxon>Chitinophagaceae</taxon>
        <taxon>Chitinophaga</taxon>
    </lineage>
</organism>
<dbReference type="STRING" id="408074.SAMN05660909_02174"/>
<evidence type="ECO:0000256" key="6">
    <source>
        <dbReference type="PIRSR" id="PIRSR601765-1"/>
    </source>
</evidence>
<proteinExistence type="inferred from homology"/>
<dbReference type="InterPro" id="IPR001765">
    <property type="entry name" value="Carbonic_anhydrase"/>
</dbReference>
<dbReference type="Gene3D" id="3.40.1050.10">
    <property type="entry name" value="Carbonic anhydrase"/>
    <property type="match status" value="1"/>
</dbReference>
<gene>
    <name evidence="8" type="ORF">SAMN05660909_02174</name>
</gene>